<dbReference type="EMBL" id="JAZGQK010000047">
    <property type="protein sequence ID" value="MEE6263956.1"/>
    <property type="molecule type" value="Genomic_DNA"/>
</dbReference>
<dbReference type="RefSeq" id="WP_331218755.1">
    <property type="nucleotide sequence ID" value="NZ_JAZGQK010000047.1"/>
</dbReference>
<organism evidence="2 3">
    <name type="scientific">Plantactinospora sonchi</name>
    <dbReference type="NCBI Taxonomy" id="1544735"/>
    <lineage>
        <taxon>Bacteria</taxon>
        <taxon>Bacillati</taxon>
        <taxon>Actinomycetota</taxon>
        <taxon>Actinomycetes</taxon>
        <taxon>Micromonosporales</taxon>
        <taxon>Micromonosporaceae</taxon>
        <taxon>Plantactinospora</taxon>
    </lineage>
</organism>
<feature type="region of interest" description="Disordered" evidence="1">
    <location>
        <begin position="69"/>
        <end position="106"/>
    </location>
</feature>
<name>A0ABU7S5C1_9ACTN</name>
<accession>A0ABU7S5C1</accession>
<feature type="compositionally biased region" description="Low complexity" evidence="1">
    <location>
        <begin position="80"/>
        <end position="92"/>
    </location>
</feature>
<comment type="caution">
    <text evidence="2">The sequence shown here is derived from an EMBL/GenBank/DDBJ whole genome shotgun (WGS) entry which is preliminary data.</text>
</comment>
<sequence>MVFPLIYLVTVRMFDALLRTARADKVMLAELLALRHEVAVLRRQVRGRPRLSWPDRVILSTLSRRLPRAVPRLSDRDPGDPAGLAPTAGPTPLGLPPPRWTTTDQR</sequence>
<gene>
    <name evidence="2" type="ORF">V1633_36460</name>
</gene>
<evidence type="ECO:0000313" key="2">
    <source>
        <dbReference type="EMBL" id="MEE6263956.1"/>
    </source>
</evidence>
<proteinExistence type="predicted"/>
<evidence type="ECO:0000313" key="3">
    <source>
        <dbReference type="Proteomes" id="UP001332243"/>
    </source>
</evidence>
<evidence type="ECO:0000256" key="1">
    <source>
        <dbReference type="SAM" id="MobiDB-lite"/>
    </source>
</evidence>
<keyword evidence="3" id="KW-1185">Reference proteome</keyword>
<reference evidence="2 3" key="1">
    <citation type="submission" date="2024-01" db="EMBL/GenBank/DDBJ databases">
        <title>Genome insights into Plantactinospora sonchi sp. nov.</title>
        <authorList>
            <person name="Wang L."/>
        </authorList>
    </citation>
    <scope>NUCLEOTIDE SEQUENCE [LARGE SCALE GENOMIC DNA]</scope>
    <source>
        <strain evidence="2 3">NEAU-QY2</strain>
    </source>
</reference>
<dbReference type="Proteomes" id="UP001332243">
    <property type="component" value="Unassembled WGS sequence"/>
</dbReference>
<protein>
    <submittedName>
        <fullName evidence="2">Uncharacterized protein</fullName>
    </submittedName>
</protein>